<protein>
    <submittedName>
        <fullName evidence="1">Uncharacterized protein</fullName>
    </submittedName>
</protein>
<organism evidence="1 2">
    <name type="scientific">Nepenthes gracilis</name>
    <name type="common">Slender pitcher plant</name>
    <dbReference type="NCBI Taxonomy" id="150966"/>
    <lineage>
        <taxon>Eukaryota</taxon>
        <taxon>Viridiplantae</taxon>
        <taxon>Streptophyta</taxon>
        <taxon>Embryophyta</taxon>
        <taxon>Tracheophyta</taxon>
        <taxon>Spermatophyta</taxon>
        <taxon>Magnoliopsida</taxon>
        <taxon>eudicotyledons</taxon>
        <taxon>Gunneridae</taxon>
        <taxon>Pentapetalae</taxon>
        <taxon>Caryophyllales</taxon>
        <taxon>Nepenthaceae</taxon>
        <taxon>Nepenthes</taxon>
    </lineage>
</organism>
<evidence type="ECO:0000313" key="1">
    <source>
        <dbReference type="EMBL" id="GMH08217.1"/>
    </source>
</evidence>
<dbReference type="AlphaFoldDB" id="A0AAD3XKQ1"/>
<comment type="caution">
    <text evidence="1">The sequence shown here is derived from an EMBL/GenBank/DDBJ whole genome shotgun (WGS) entry which is preliminary data.</text>
</comment>
<reference evidence="1" key="1">
    <citation type="submission" date="2023-05" db="EMBL/GenBank/DDBJ databases">
        <title>Nepenthes gracilis genome sequencing.</title>
        <authorList>
            <person name="Fukushima K."/>
        </authorList>
    </citation>
    <scope>NUCLEOTIDE SEQUENCE</scope>
    <source>
        <strain evidence="1">SING2019-196</strain>
    </source>
</reference>
<proteinExistence type="predicted"/>
<gene>
    <name evidence="1" type="ORF">Nepgr_010057</name>
</gene>
<name>A0AAD3XKQ1_NEPGR</name>
<accession>A0AAD3XKQ1</accession>
<sequence>MKTAYSGRSVPINNNQCVTFKADSPRSSDSSSLFPRLYSPFPSTADPQLDNWQYQKRRQRKPKPIGFHELFYCSSTHSDCSLFVDGPDPLGPQFWASSHYFRRGPDPFGSPL</sequence>
<dbReference type="Proteomes" id="UP001279734">
    <property type="component" value="Unassembled WGS sequence"/>
</dbReference>
<keyword evidence="2" id="KW-1185">Reference proteome</keyword>
<dbReference type="EMBL" id="BSYO01000008">
    <property type="protein sequence ID" value="GMH08217.1"/>
    <property type="molecule type" value="Genomic_DNA"/>
</dbReference>
<evidence type="ECO:0000313" key="2">
    <source>
        <dbReference type="Proteomes" id="UP001279734"/>
    </source>
</evidence>